<dbReference type="SMART" id="SM00387">
    <property type="entry name" value="HATPase_c"/>
    <property type="match status" value="1"/>
</dbReference>
<evidence type="ECO:0000256" key="8">
    <source>
        <dbReference type="ARBA" id="ARBA00022741"/>
    </source>
</evidence>
<dbReference type="AlphaFoldDB" id="A0A2W5QXW0"/>
<dbReference type="CDD" id="cd00082">
    <property type="entry name" value="HisKA"/>
    <property type="match status" value="1"/>
</dbReference>
<dbReference type="InterPro" id="IPR036097">
    <property type="entry name" value="HisK_dim/P_sf"/>
</dbReference>
<keyword evidence="13 14" id="KW-0472">Membrane</keyword>
<name>A0A2W5QXW0_9SPHN</name>
<dbReference type="Gene3D" id="6.10.340.10">
    <property type="match status" value="1"/>
</dbReference>
<feature type="transmembrane region" description="Helical" evidence="14">
    <location>
        <begin position="97"/>
        <end position="124"/>
    </location>
</feature>
<dbReference type="Pfam" id="PF19312">
    <property type="entry name" value="NtrY_N"/>
    <property type="match status" value="1"/>
</dbReference>
<dbReference type="Pfam" id="PF02518">
    <property type="entry name" value="HATPase_c"/>
    <property type="match status" value="1"/>
</dbReference>
<dbReference type="Pfam" id="PF00672">
    <property type="entry name" value="HAMP"/>
    <property type="match status" value="1"/>
</dbReference>
<feature type="domain" description="Histidine kinase" evidence="15">
    <location>
        <begin position="505"/>
        <end position="718"/>
    </location>
</feature>
<dbReference type="Pfam" id="PF00512">
    <property type="entry name" value="HisKA"/>
    <property type="match status" value="1"/>
</dbReference>
<accession>A0A2W5QXW0</accession>
<dbReference type="Gene3D" id="3.30.565.10">
    <property type="entry name" value="Histidine kinase-like ATPase, C-terminal domain"/>
    <property type="match status" value="1"/>
</dbReference>
<evidence type="ECO:0000256" key="12">
    <source>
        <dbReference type="ARBA" id="ARBA00023012"/>
    </source>
</evidence>
<dbReference type="InterPro" id="IPR003660">
    <property type="entry name" value="HAMP_dom"/>
</dbReference>
<dbReference type="PIRSF" id="PIRSF037532">
    <property type="entry name" value="STHK_NtrY"/>
    <property type="match status" value="1"/>
</dbReference>
<evidence type="ECO:0000256" key="9">
    <source>
        <dbReference type="ARBA" id="ARBA00022777"/>
    </source>
</evidence>
<dbReference type="GO" id="GO:0030295">
    <property type="term" value="F:protein kinase activator activity"/>
    <property type="evidence" value="ECO:0007669"/>
    <property type="project" value="TreeGrafter"/>
</dbReference>
<evidence type="ECO:0000256" key="6">
    <source>
        <dbReference type="ARBA" id="ARBA00022679"/>
    </source>
</evidence>
<feature type="transmembrane region" description="Helical" evidence="14">
    <location>
        <begin position="302"/>
        <end position="322"/>
    </location>
</feature>
<keyword evidence="4" id="KW-1003">Cell membrane</keyword>
<dbReference type="GO" id="GO:0007234">
    <property type="term" value="P:osmosensory signaling via phosphorelay pathway"/>
    <property type="evidence" value="ECO:0007669"/>
    <property type="project" value="TreeGrafter"/>
</dbReference>
<evidence type="ECO:0000256" key="13">
    <source>
        <dbReference type="ARBA" id="ARBA00023136"/>
    </source>
</evidence>
<keyword evidence="9 17" id="KW-0418">Kinase</keyword>
<dbReference type="InterPro" id="IPR045671">
    <property type="entry name" value="NtrY-like_N"/>
</dbReference>
<organism evidence="17 18">
    <name type="scientific">Sphingomonas taxi</name>
    <dbReference type="NCBI Taxonomy" id="1549858"/>
    <lineage>
        <taxon>Bacteria</taxon>
        <taxon>Pseudomonadati</taxon>
        <taxon>Pseudomonadota</taxon>
        <taxon>Alphaproteobacteria</taxon>
        <taxon>Sphingomonadales</taxon>
        <taxon>Sphingomonadaceae</taxon>
        <taxon>Sphingomonas</taxon>
    </lineage>
</organism>
<dbReference type="SUPFAM" id="SSF47384">
    <property type="entry name" value="Homodimeric domain of signal transducing histidine kinase"/>
    <property type="match status" value="1"/>
</dbReference>
<comment type="catalytic activity">
    <reaction evidence="1">
        <text>ATP + protein L-histidine = ADP + protein N-phospho-L-histidine.</text>
        <dbReference type="EC" id="2.7.13.3"/>
    </reaction>
</comment>
<dbReference type="EC" id="2.7.13.3" evidence="3"/>
<evidence type="ECO:0000313" key="18">
    <source>
        <dbReference type="Proteomes" id="UP000249229"/>
    </source>
</evidence>
<dbReference type="InterPro" id="IPR017232">
    <property type="entry name" value="NtrY"/>
</dbReference>
<dbReference type="GO" id="GO:0005524">
    <property type="term" value="F:ATP binding"/>
    <property type="evidence" value="ECO:0007669"/>
    <property type="project" value="UniProtKB-KW"/>
</dbReference>
<keyword evidence="10" id="KW-0067">ATP-binding</keyword>
<evidence type="ECO:0000259" key="16">
    <source>
        <dbReference type="PROSITE" id="PS50885"/>
    </source>
</evidence>
<comment type="subcellular location">
    <subcellularLocation>
        <location evidence="2">Cell membrane</location>
        <topology evidence="2">Multi-pass membrane protein</topology>
    </subcellularLocation>
</comment>
<comment type="caution">
    <text evidence="17">The sequence shown here is derived from an EMBL/GenBank/DDBJ whole genome shotgun (WGS) entry which is preliminary data.</text>
</comment>
<dbReference type="InterPro" id="IPR004358">
    <property type="entry name" value="Sig_transdc_His_kin-like_C"/>
</dbReference>
<dbReference type="PRINTS" id="PR00344">
    <property type="entry name" value="BCTRLSENSOR"/>
</dbReference>
<dbReference type="InterPro" id="IPR005467">
    <property type="entry name" value="His_kinase_dom"/>
</dbReference>
<feature type="domain" description="HAMP" evidence="16">
    <location>
        <begin position="326"/>
        <end position="379"/>
    </location>
</feature>
<dbReference type="CDD" id="cd06225">
    <property type="entry name" value="HAMP"/>
    <property type="match status" value="1"/>
</dbReference>
<dbReference type="Gene3D" id="3.30.450.20">
    <property type="entry name" value="PAS domain"/>
    <property type="match status" value="1"/>
</dbReference>
<dbReference type="PANTHER" id="PTHR42878">
    <property type="entry name" value="TWO-COMPONENT HISTIDINE KINASE"/>
    <property type="match status" value="1"/>
</dbReference>
<evidence type="ECO:0000313" key="17">
    <source>
        <dbReference type="EMBL" id="PZQ62897.1"/>
    </source>
</evidence>
<dbReference type="GO" id="GO:0000155">
    <property type="term" value="F:phosphorelay sensor kinase activity"/>
    <property type="evidence" value="ECO:0007669"/>
    <property type="project" value="InterPro"/>
</dbReference>
<dbReference type="PROSITE" id="PS50885">
    <property type="entry name" value="HAMP"/>
    <property type="match status" value="1"/>
</dbReference>
<feature type="transmembrane region" description="Helical" evidence="14">
    <location>
        <begin position="20"/>
        <end position="44"/>
    </location>
</feature>
<evidence type="ECO:0000256" key="14">
    <source>
        <dbReference type="SAM" id="Phobius"/>
    </source>
</evidence>
<evidence type="ECO:0000256" key="10">
    <source>
        <dbReference type="ARBA" id="ARBA00022840"/>
    </source>
</evidence>
<dbReference type="EMBL" id="QFQI01000001">
    <property type="protein sequence ID" value="PZQ62897.1"/>
    <property type="molecule type" value="Genomic_DNA"/>
</dbReference>
<dbReference type="Proteomes" id="UP000249229">
    <property type="component" value="Unassembled WGS sequence"/>
</dbReference>
<dbReference type="Gene3D" id="1.10.287.130">
    <property type="match status" value="1"/>
</dbReference>
<keyword evidence="5" id="KW-0597">Phosphoprotein</keyword>
<evidence type="ECO:0000256" key="5">
    <source>
        <dbReference type="ARBA" id="ARBA00022553"/>
    </source>
</evidence>
<keyword evidence="8" id="KW-0547">Nucleotide-binding</keyword>
<dbReference type="SMART" id="SM00304">
    <property type="entry name" value="HAMP"/>
    <property type="match status" value="1"/>
</dbReference>
<dbReference type="InterPro" id="IPR050351">
    <property type="entry name" value="BphY/WalK/GraS-like"/>
</dbReference>
<evidence type="ECO:0000256" key="4">
    <source>
        <dbReference type="ARBA" id="ARBA00022475"/>
    </source>
</evidence>
<dbReference type="InterPro" id="IPR036890">
    <property type="entry name" value="HATPase_C_sf"/>
</dbReference>
<dbReference type="GO" id="GO:0005886">
    <property type="term" value="C:plasma membrane"/>
    <property type="evidence" value="ECO:0007669"/>
    <property type="project" value="UniProtKB-SubCell"/>
</dbReference>
<evidence type="ECO:0000256" key="11">
    <source>
        <dbReference type="ARBA" id="ARBA00022989"/>
    </source>
</evidence>
<gene>
    <name evidence="17" type="ORF">DI544_01510</name>
</gene>
<evidence type="ECO:0000256" key="1">
    <source>
        <dbReference type="ARBA" id="ARBA00000085"/>
    </source>
</evidence>
<dbReference type="InterPro" id="IPR003661">
    <property type="entry name" value="HisK_dim/P_dom"/>
</dbReference>
<dbReference type="SUPFAM" id="SSF55874">
    <property type="entry name" value="ATPase domain of HSP90 chaperone/DNA topoisomerase II/histidine kinase"/>
    <property type="match status" value="1"/>
</dbReference>
<dbReference type="GO" id="GO:0000156">
    <property type="term" value="F:phosphorelay response regulator activity"/>
    <property type="evidence" value="ECO:0007669"/>
    <property type="project" value="TreeGrafter"/>
</dbReference>
<feature type="transmembrane region" description="Helical" evidence="14">
    <location>
        <begin position="56"/>
        <end position="77"/>
    </location>
</feature>
<keyword evidence="7 14" id="KW-0812">Transmembrane</keyword>
<evidence type="ECO:0000256" key="7">
    <source>
        <dbReference type="ARBA" id="ARBA00022692"/>
    </source>
</evidence>
<evidence type="ECO:0000256" key="2">
    <source>
        <dbReference type="ARBA" id="ARBA00004651"/>
    </source>
</evidence>
<dbReference type="PANTHER" id="PTHR42878:SF7">
    <property type="entry name" value="SENSOR HISTIDINE KINASE GLRK"/>
    <property type="match status" value="1"/>
</dbReference>
<keyword evidence="6" id="KW-0808">Transferase</keyword>
<dbReference type="InterPro" id="IPR003594">
    <property type="entry name" value="HATPase_dom"/>
</dbReference>
<keyword evidence="11 14" id="KW-1133">Transmembrane helix</keyword>
<dbReference type="SUPFAM" id="SSF158472">
    <property type="entry name" value="HAMP domain-like"/>
    <property type="match status" value="1"/>
</dbReference>
<dbReference type="SMART" id="SM00388">
    <property type="entry name" value="HisKA"/>
    <property type="match status" value="1"/>
</dbReference>
<sequence length="745" mass="81068">MFAGVTSSSSSPPVPARRVGVTPAVELMVLAAAVAVALGSYFVLRGDGDPARLLAPPLVALLLVANLAMGIALMVLLGRRIALSRAARSPVGGEGRLHVRLVLLFSLVAAVPALLVTIFASLLFQYGVQFWYSDRARGMFENAASIAQESYRQEIERVSREAVVMSGDLASYLREMPIDSNRFQEGLFYQLYLRNLSEALVVQRGTDGEVRTLAFAKPYEGDLRRFIKPDMLRQLDDGASTVVVRVSNRVGAVTKLDYQANTYLYSARVIDQRFEAQINRGSAVLADYRQLIARARALQLRFNAALLIVSLLIVGVAVWIALTVADRLVRPVGELVDAARRVEGGDLSARVPETRERDEIGTLSNAFNSMTARLVSQNTALVTANAQLDNRRALIEAVMSGVSAGVISIDAEDRTIRLINSSAQTLMGLGEPPVGRTLRAVAPELDALLDQPGRDATVQLAVLGEMRTFAVRIARDGSGPIITFDDITQQLTDQRRAAWADVARRIAHEIKNPLTPIQLAAERLQRRYGARVEAGDTTFARLTDTIVRQVGDLRRMVDEFSSFARMPKPVFREEALIDIARQTMFLHEVAHPGIRFVLDHDDPAPTLVCDRRQIGQALTNIVKNAVEAVEEADASEASITMTLAQAGAHVVIAVADTGVGLPLERDRIVEPYMTTRARGTGLGLAIVKKIVEEHFGTMTFADRPGGGTIVTLSFDTGPLAALLSGDDHPSQDDDRTIAALTRNRI</sequence>
<reference evidence="17 18" key="1">
    <citation type="submission" date="2017-08" db="EMBL/GenBank/DDBJ databases">
        <title>Infants hospitalized years apart are colonized by the same room-sourced microbial strains.</title>
        <authorList>
            <person name="Brooks B."/>
            <person name="Olm M.R."/>
            <person name="Firek B.A."/>
            <person name="Baker R."/>
            <person name="Thomas B.C."/>
            <person name="Morowitz M.J."/>
            <person name="Banfield J.F."/>
        </authorList>
    </citation>
    <scope>NUCLEOTIDE SEQUENCE [LARGE SCALE GENOMIC DNA]</scope>
    <source>
        <strain evidence="17">S2_005_001_R1_22</strain>
    </source>
</reference>
<dbReference type="PROSITE" id="PS50109">
    <property type="entry name" value="HIS_KIN"/>
    <property type="match status" value="1"/>
</dbReference>
<protein>
    <recommendedName>
        <fullName evidence="3">histidine kinase</fullName>
        <ecNumber evidence="3">2.7.13.3</ecNumber>
    </recommendedName>
</protein>
<keyword evidence="12" id="KW-0902">Two-component regulatory system</keyword>
<proteinExistence type="predicted"/>
<evidence type="ECO:0000256" key="3">
    <source>
        <dbReference type="ARBA" id="ARBA00012438"/>
    </source>
</evidence>
<evidence type="ECO:0000259" key="15">
    <source>
        <dbReference type="PROSITE" id="PS50109"/>
    </source>
</evidence>